<dbReference type="OrthoDB" id="2381071at2759"/>
<evidence type="ECO:0000313" key="2">
    <source>
        <dbReference type="Proteomes" id="UP000233469"/>
    </source>
</evidence>
<dbReference type="VEuPathDB" id="FungiDB:RhiirA1_514069"/>
<comment type="caution">
    <text evidence="1">The sequence shown here is derived from an EMBL/GenBank/DDBJ whole genome shotgun (WGS) entry which is preliminary data.</text>
</comment>
<dbReference type="AlphaFoldDB" id="A0A2N1MHR0"/>
<name>A0A2N1MHR0_9GLOM</name>
<dbReference type="VEuPathDB" id="FungiDB:RhiirFUN_007416"/>
<organism evidence="1 2">
    <name type="scientific">Rhizophagus irregularis</name>
    <dbReference type="NCBI Taxonomy" id="588596"/>
    <lineage>
        <taxon>Eukaryota</taxon>
        <taxon>Fungi</taxon>
        <taxon>Fungi incertae sedis</taxon>
        <taxon>Mucoromycota</taxon>
        <taxon>Glomeromycotina</taxon>
        <taxon>Glomeromycetes</taxon>
        <taxon>Glomerales</taxon>
        <taxon>Glomeraceae</taxon>
        <taxon>Rhizophagus</taxon>
    </lineage>
</organism>
<sequence length="156" mass="18194">MEQKRFEDNPYIFQRLLADSDNSNDNTTIGIKLLYKEKITGMEFDSSKINGAISLVRNIDDDNNFNLRINSISDKIDGSNISSLIEDMLVVLDEIKSENEITELTRQRNARRYTYFYELYKMILETVASEPKKFGEINALKAKKKLEGRRKKQKKN</sequence>
<dbReference type="EMBL" id="LLXL01002313">
    <property type="protein sequence ID" value="PKK61180.1"/>
    <property type="molecule type" value="Genomic_DNA"/>
</dbReference>
<dbReference type="VEuPathDB" id="FungiDB:FUN_008655"/>
<reference evidence="1 2" key="2">
    <citation type="submission" date="2017-10" db="EMBL/GenBank/DDBJ databases">
        <title>Extensive intraspecific genome diversity in a model arbuscular mycorrhizal fungus.</title>
        <authorList>
            <person name="Chen E.C.H."/>
            <person name="Morin E."/>
            <person name="Baudet D."/>
            <person name="Noel J."/>
            <person name="Ndikumana S."/>
            <person name="Charron P."/>
            <person name="St-Onge C."/>
            <person name="Giorgi J."/>
            <person name="Grigoriev I.V."/>
            <person name="Roux C."/>
            <person name="Martin F.M."/>
            <person name="Corradi N."/>
        </authorList>
    </citation>
    <scope>NUCLEOTIDE SEQUENCE [LARGE SCALE GENOMIC DNA]</scope>
    <source>
        <strain evidence="1 2">C2</strain>
    </source>
</reference>
<evidence type="ECO:0000313" key="1">
    <source>
        <dbReference type="EMBL" id="PKK61180.1"/>
    </source>
</evidence>
<accession>A0A2N1MHR0</accession>
<reference evidence="1 2" key="1">
    <citation type="submission" date="2016-04" db="EMBL/GenBank/DDBJ databases">
        <title>Genome analyses suggest a sexual origin of heterokaryosis in a supposedly ancient asexual fungus.</title>
        <authorList>
            <person name="Ropars J."/>
            <person name="Sedzielewska K."/>
            <person name="Noel J."/>
            <person name="Charron P."/>
            <person name="Farinelli L."/>
            <person name="Marton T."/>
            <person name="Kruger M."/>
            <person name="Pelin A."/>
            <person name="Brachmann A."/>
            <person name="Corradi N."/>
        </authorList>
    </citation>
    <scope>NUCLEOTIDE SEQUENCE [LARGE SCALE GENOMIC DNA]</scope>
    <source>
        <strain evidence="1 2">C2</strain>
    </source>
</reference>
<gene>
    <name evidence="1" type="ORF">RhiirC2_792193</name>
</gene>
<dbReference type="Proteomes" id="UP000233469">
    <property type="component" value="Unassembled WGS sequence"/>
</dbReference>
<protein>
    <submittedName>
        <fullName evidence="1">Uncharacterized protein</fullName>
    </submittedName>
</protein>
<proteinExistence type="predicted"/>